<dbReference type="PROSITE" id="PS51257">
    <property type="entry name" value="PROKAR_LIPOPROTEIN"/>
    <property type="match status" value="1"/>
</dbReference>
<dbReference type="Pfam" id="PF14135">
    <property type="entry name" value="DUF4302"/>
    <property type="match status" value="1"/>
</dbReference>
<dbReference type="InterPro" id="IPR025396">
    <property type="entry name" value="DUF4302"/>
</dbReference>
<proteinExistence type="predicted"/>
<dbReference type="EMBL" id="SRSO01000024">
    <property type="protein sequence ID" value="TGV01343.1"/>
    <property type="molecule type" value="Genomic_DNA"/>
</dbReference>
<dbReference type="OrthoDB" id="1150854at2"/>
<protein>
    <submittedName>
        <fullName evidence="2">DUF4302 domain-containing protein</fullName>
    </submittedName>
</protein>
<keyword evidence="1" id="KW-0732">Signal</keyword>
<feature type="chain" id="PRO_5020908870" evidence="1">
    <location>
        <begin position="23"/>
        <end position="470"/>
    </location>
</feature>
<dbReference type="RefSeq" id="WP_135878123.1">
    <property type="nucleotide sequence ID" value="NZ_SRSO01000024.1"/>
</dbReference>
<accession>A0A4S1DU44</accession>
<feature type="signal peptide" evidence="1">
    <location>
        <begin position="1"/>
        <end position="22"/>
    </location>
</feature>
<evidence type="ECO:0000313" key="2">
    <source>
        <dbReference type="EMBL" id="TGV01343.1"/>
    </source>
</evidence>
<name>A0A4S1DU44_9FLAO</name>
<organism evidence="2 3">
    <name type="scientific">Flavivirga rizhaonensis</name>
    <dbReference type="NCBI Taxonomy" id="2559571"/>
    <lineage>
        <taxon>Bacteria</taxon>
        <taxon>Pseudomonadati</taxon>
        <taxon>Bacteroidota</taxon>
        <taxon>Flavobacteriia</taxon>
        <taxon>Flavobacteriales</taxon>
        <taxon>Flavobacteriaceae</taxon>
        <taxon>Flavivirga</taxon>
    </lineage>
</organism>
<dbReference type="AlphaFoldDB" id="A0A4S1DU44"/>
<dbReference type="Proteomes" id="UP000307602">
    <property type="component" value="Unassembled WGS sequence"/>
</dbReference>
<reference evidence="2 3" key="1">
    <citation type="submission" date="2019-04" db="EMBL/GenBank/DDBJ databases">
        <authorList>
            <person name="Liu A."/>
        </authorList>
    </citation>
    <scope>NUCLEOTIDE SEQUENCE [LARGE SCALE GENOMIC DNA]</scope>
    <source>
        <strain evidence="2 3">RZ03</strain>
    </source>
</reference>
<evidence type="ECO:0000313" key="3">
    <source>
        <dbReference type="Proteomes" id="UP000307602"/>
    </source>
</evidence>
<keyword evidence="3" id="KW-1185">Reference proteome</keyword>
<gene>
    <name evidence="2" type="ORF">EM932_15545</name>
</gene>
<sequence>MKKIYINYWVICLMFVGLFSCSNDDDQTLFSETPAERIAQRNSELQSLLLSQDQGYKGVYFSKNDEFGGFTFYMKFNANGTVQMTSDFNSETAIQSSSYEVRSGTTTELVFTTRNHIQKLSETSGARLAGFRGSSVFQYFTNDNGVITFRDIRNRDTATLILEPTGFTDFTTESVVKAEASLAQRQNLLSTPTTSVFQLLRIENASGTSNFNLNYNPENLYASPRITLDDGSVTEFNFGIAFKEDGLIISPALEFEGETYTEFIYDETSSSYISTVNDTTASILFGNEPAFISRDIESLAQLGPTGFLYRPRLGSNPLTSIGHDAMLQEISNNFDTGGFGAWTVREYQLVIDFNSDNCDTFLFMQLERTADQVRFRAFYCFERGTINDRKLFLNYTGPISGPGVDPILAGNTAFFEPLVMPLIDFFNSSEGLIYTNEGGFSSTLFNFSNSAGTFTSIENPAIRVYGLWFG</sequence>
<comment type="caution">
    <text evidence="2">The sequence shown here is derived from an EMBL/GenBank/DDBJ whole genome shotgun (WGS) entry which is preliminary data.</text>
</comment>
<evidence type="ECO:0000256" key="1">
    <source>
        <dbReference type="SAM" id="SignalP"/>
    </source>
</evidence>